<sequence length="115" mass="13032">MALMSSNQSYSCGWHPTSDLFWLYKNAVYESLIIGSTKCSFVEIWPTHSYGIYITNDICECQACAETENAFSDFPTFWENFGKNTSRNATISLDVFRQSSSYLATSHLPHQSSNC</sequence>
<proteinExistence type="predicted"/>
<keyword evidence="2" id="KW-1185">Reference proteome</keyword>
<evidence type="ECO:0000313" key="1">
    <source>
        <dbReference type="EMBL" id="CAI5453820.1"/>
    </source>
</evidence>
<gene>
    <name evidence="1" type="ORF">CAMP_LOCUS16457</name>
</gene>
<comment type="caution">
    <text evidence="1">The sequence shown here is derived from an EMBL/GenBank/DDBJ whole genome shotgun (WGS) entry which is preliminary data.</text>
</comment>
<dbReference type="Proteomes" id="UP001152747">
    <property type="component" value="Unassembled WGS sequence"/>
</dbReference>
<protein>
    <submittedName>
        <fullName evidence="1">Uncharacterized protein</fullName>
    </submittedName>
</protein>
<evidence type="ECO:0000313" key="2">
    <source>
        <dbReference type="Proteomes" id="UP001152747"/>
    </source>
</evidence>
<dbReference type="EMBL" id="CANHGI010000005">
    <property type="protein sequence ID" value="CAI5453820.1"/>
    <property type="molecule type" value="Genomic_DNA"/>
</dbReference>
<reference evidence="1" key="1">
    <citation type="submission" date="2022-11" db="EMBL/GenBank/DDBJ databases">
        <authorList>
            <person name="Kikuchi T."/>
        </authorList>
    </citation>
    <scope>NUCLEOTIDE SEQUENCE</scope>
    <source>
        <strain evidence="1">PS1010</strain>
    </source>
</reference>
<name>A0A9P1N7A5_9PELO</name>
<dbReference type="AlphaFoldDB" id="A0A9P1N7A5"/>
<accession>A0A9P1N7A5</accession>
<organism evidence="1 2">
    <name type="scientific">Caenorhabditis angaria</name>
    <dbReference type="NCBI Taxonomy" id="860376"/>
    <lineage>
        <taxon>Eukaryota</taxon>
        <taxon>Metazoa</taxon>
        <taxon>Ecdysozoa</taxon>
        <taxon>Nematoda</taxon>
        <taxon>Chromadorea</taxon>
        <taxon>Rhabditida</taxon>
        <taxon>Rhabditina</taxon>
        <taxon>Rhabditomorpha</taxon>
        <taxon>Rhabditoidea</taxon>
        <taxon>Rhabditidae</taxon>
        <taxon>Peloderinae</taxon>
        <taxon>Caenorhabditis</taxon>
    </lineage>
</organism>